<comment type="caution">
    <text evidence="2">The sequence shown here is derived from an EMBL/GenBank/DDBJ whole genome shotgun (WGS) entry which is preliminary data.</text>
</comment>
<dbReference type="EMBL" id="BGZM01000010">
    <property type="protein sequence ID" value="GBR72388.1"/>
    <property type="molecule type" value="Genomic_DNA"/>
</dbReference>
<keyword evidence="2" id="KW-0378">Hydrolase</keyword>
<accession>A0A388T6Q5</accession>
<evidence type="ECO:0000259" key="1">
    <source>
        <dbReference type="PROSITE" id="PS51199"/>
    </source>
</evidence>
<dbReference type="InterPro" id="IPR027417">
    <property type="entry name" value="P-loop_NTPase"/>
</dbReference>
<dbReference type="SUPFAM" id="SSF52540">
    <property type="entry name" value="P-loop containing nucleoside triphosphate hydrolases"/>
    <property type="match status" value="1"/>
</dbReference>
<keyword evidence="2" id="KW-0547">Nucleotide-binding</keyword>
<keyword evidence="2" id="KW-0347">Helicase</keyword>
<dbReference type="GO" id="GO:0005524">
    <property type="term" value="F:ATP binding"/>
    <property type="evidence" value="ECO:0007669"/>
    <property type="project" value="InterPro"/>
</dbReference>
<gene>
    <name evidence="2" type="primary">dnaB</name>
    <name evidence="2" type="ORF">HP1_088</name>
</gene>
<evidence type="ECO:0000313" key="3">
    <source>
        <dbReference type="Proteomes" id="UP000276170"/>
    </source>
</evidence>
<dbReference type="Proteomes" id="UP000276170">
    <property type="component" value="Unassembled WGS sequence"/>
</dbReference>
<organism evidence="2 3">
    <name type="scientific">Candidatus Termititenax spirochaetophilus</name>
    <dbReference type="NCBI Taxonomy" id="2218522"/>
    <lineage>
        <taxon>Bacteria</taxon>
        <taxon>Bacillati</taxon>
        <taxon>Candidatus Margulisiibacteriota</taxon>
        <taxon>Candidatus Termititenacia</taxon>
        <taxon>Candidatus Termititenacales</taxon>
        <taxon>Candidatus Termititenacaceae</taxon>
        <taxon>Candidatus Termititenax</taxon>
    </lineage>
</organism>
<dbReference type="Gene3D" id="3.40.50.300">
    <property type="entry name" value="P-loop containing nucleotide triphosphate hydrolases"/>
    <property type="match status" value="1"/>
</dbReference>
<dbReference type="AlphaFoldDB" id="A0A388T6Q5"/>
<dbReference type="PROSITE" id="PS51199">
    <property type="entry name" value="SF4_HELICASE"/>
    <property type="match status" value="1"/>
</dbReference>
<feature type="domain" description="SF4 helicase" evidence="1">
    <location>
        <begin position="1"/>
        <end position="232"/>
    </location>
</feature>
<sequence length="239" mass="26397">MNIAANVAIHKKIPVGIFSLEMPKEALAKRLLCAESSIDSLKIDTSNLKDSDYKQMSKAVERLSNAPIFIDDSAEMTILQIQTKARRLKAEQDIKLIVLDFLTLIKSSGQRRDSNRYLEVSDWARTLKALAKELAVPVIVISQLNREVEKGGGNISGSRLPKISDLRDSGEIEQVADVVLLLHCPSYQDTEGAVIDHTIEIHVAKNRNGPIGKARLAFLKKFSKFENLEQGGTPPDAPV</sequence>
<dbReference type="GO" id="GO:0006260">
    <property type="term" value="P:DNA replication"/>
    <property type="evidence" value="ECO:0007669"/>
    <property type="project" value="InterPro"/>
</dbReference>
<dbReference type="GO" id="GO:0005829">
    <property type="term" value="C:cytosol"/>
    <property type="evidence" value="ECO:0007669"/>
    <property type="project" value="TreeGrafter"/>
</dbReference>
<dbReference type="Pfam" id="PF03796">
    <property type="entry name" value="DnaB_C"/>
    <property type="match status" value="1"/>
</dbReference>
<dbReference type="PANTHER" id="PTHR30153">
    <property type="entry name" value="REPLICATIVE DNA HELICASE DNAB"/>
    <property type="match status" value="1"/>
</dbReference>
<keyword evidence="2" id="KW-0067">ATP-binding</keyword>
<reference evidence="2 3" key="1">
    <citation type="journal article" date="2019" name="ISME J.">
        <title>Genome analyses of uncultured TG2/ZB3 bacteria in 'Margulisbacteria' specifically attached to ectosymbiotic spirochetes of protists in the termite gut.</title>
        <authorList>
            <person name="Utami Y.D."/>
            <person name="Kuwahara H."/>
            <person name="Igai K."/>
            <person name="Murakami T."/>
            <person name="Sugaya K."/>
            <person name="Morikawa T."/>
            <person name="Nagura Y."/>
            <person name="Yuki M."/>
            <person name="Deevong P."/>
            <person name="Inoue T."/>
            <person name="Kihara K."/>
            <person name="Lo N."/>
            <person name="Yamada A."/>
            <person name="Ohkuma M."/>
            <person name="Hongoh Y."/>
        </authorList>
    </citation>
    <scope>NUCLEOTIDE SEQUENCE [LARGE SCALE GENOMIC DNA]</scope>
    <source>
        <strain evidence="2">HsPyr-01</strain>
    </source>
</reference>
<dbReference type="InterPro" id="IPR007694">
    <property type="entry name" value="DNA_helicase_DnaB-like_C"/>
</dbReference>
<keyword evidence="3" id="KW-1185">Reference proteome</keyword>
<name>A0A388T6Q5_9BACT</name>
<proteinExistence type="predicted"/>
<dbReference type="PANTHER" id="PTHR30153:SF2">
    <property type="entry name" value="REPLICATIVE DNA HELICASE"/>
    <property type="match status" value="1"/>
</dbReference>
<dbReference type="GO" id="GO:0003678">
    <property type="term" value="F:DNA helicase activity"/>
    <property type="evidence" value="ECO:0007669"/>
    <property type="project" value="InterPro"/>
</dbReference>
<protein>
    <submittedName>
        <fullName evidence="2">Replicative DNA helicase DnaB</fullName>
    </submittedName>
</protein>
<evidence type="ECO:0000313" key="2">
    <source>
        <dbReference type="EMBL" id="GBR72388.1"/>
    </source>
</evidence>